<gene>
    <name evidence="2" type="ORF">SAMN02982985_05016</name>
</gene>
<organism evidence="2 3">
    <name type="scientific">Rugamonas rubra</name>
    <dbReference type="NCBI Taxonomy" id="758825"/>
    <lineage>
        <taxon>Bacteria</taxon>
        <taxon>Pseudomonadati</taxon>
        <taxon>Pseudomonadota</taxon>
        <taxon>Betaproteobacteria</taxon>
        <taxon>Burkholderiales</taxon>
        <taxon>Oxalobacteraceae</taxon>
        <taxon>Telluria group</taxon>
        <taxon>Rugamonas</taxon>
    </lineage>
</organism>
<dbReference type="RefSeq" id="WP_093390437.1">
    <property type="nucleotide sequence ID" value="NZ_FOTW01000029.1"/>
</dbReference>
<keyword evidence="1" id="KW-0732">Signal</keyword>
<evidence type="ECO:0000313" key="2">
    <source>
        <dbReference type="EMBL" id="SFM70861.1"/>
    </source>
</evidence>
<proteinExistence type="predicted"/>
<protein>
    <submittedName>
        <fullName evidence="2">Uncharacterized protein</fullName>
    </submittedName>
</protein>
<evidence type="ECO:0000256" key="1">
    <source>
        <dbReference type="SAM" id="SignalP"/>
    </source>
</evidence>
<name>A0A1I4T2H0_9BURK</name>
<reference evidence="2 3" key="1">
    <citation type="submission" date="2016-10" db="EMBL/GenBank/DDBJ databases">
        <authorList>
            <person name="de Groot N.N."/>
        </authorList>
    </citation>
    <scope>NUCLEOTIDE SEQUENCE [LARGE SCALE GENOMIC DNA]</scope>
    <source>
        <strain evidence="2 3">ATCC 43154</strain>
    </source>
</reference>
<dbReference type="Proteomes" id="UP000199470">
    <property type="component" value="Unassembled WGS sequence"/>
</dbReference>
<dbReference type="STRING" id="758825.SAMN02982985_05016"/>
<sequence length="65" mass="7148">MKIKPLLFMFALGLGSATVYADTPRGQCLADCNRSYERCNGPVSDAPDPWCIEQLTYCQDACDAL</sequence>
<accession>A0A1I4T2H0</accession>
<keyword evidence="3" id="KW-1185">Reference proteome</keyword>
<evidence type="ECO:0000313" key="3">
    <source>
        <dbReference type="Proteomes" id="UP000199470"/>
    </source>
</evidence>
<dbReference type="EMBL" id="FOTW01000029">
    <property type="protein sequence ID" value="SFM70861.1"/>
    <property type="molecule type" value="Genomic_DNA"/>
</dbReference>
<feature type="signal peptide" evidence="1">
    <location>
        <begin position="1"/>
        <end position="21"/>
    </location>
</feature>
<feature type="chain" id="PRO_5011493278" evidence="1">
    <location>
        <begin position="22"/>
        <end position="65"/>
    </location>
</feature>
<dbReference type="AlphaFoldDB" id="A0A1I4T2H0"/>